<accession>A0A6V8PRL9</accession>
<dbReference type="InterPro" id="IPR045229">
    <property type="entry name" value="TPP_enz"/>
</dbReference>
<dbReference type="PANTHER" id="PTHR18968">
    <property type="entry name" value="THIAMINE PYROPHOSPHATE ENZYMES"/>
    <property type="match status" value="1"/>
</dbReference>
<feature type="domain" description="Thiamine pyrophosphate enzyme N-terminal TPP-binding" evidence="2">
    <location>
        <begin position="11"/>
        <end position="126"/>
    </location>
</feature>
<comment type="similarity">
    <text evidence="1">Belongs to the TPP enzyme family.</text>
</comment>
<dbReference type="PANTHER" id="PTHR18968:SF13">
    <property type="entry name" value="ACETOLACTATE SYNTHASE CATALYTIC SUBUNIT, MITOCHONDRIAL"/>
    <property type="match status" value="1"/>
</dbReference>
<dbReference type="Proteomes" id="UP000576480">
    <property type="component" value="Unassembled WGS sequence"/>
</dbReference>
<name>A0A6V8PRL9_9ACTN</name>
<comment type="caution">
    <text evidence="3">The sequence shown here is derived from an EMBL/GenBank/DDBJ whole genome shotgun (WGS) entry which is preliminary data.</text>
</comment>
<dbReference type="GO" id="GO:0000287">
    <property type="term" value="F:magnesium ion binding"/>
    <property type="evidence" value="ECO:0007669"/>
    <property type="project" value="UniProtKB-ARBA"/>
</dbReference>
<dbReference type="InterPro" id="IPR029061">
    <property type="entry name" value="THDP-binding"/>
</dbReference>
<dbReference type="Pfam" id="PF02776">
    <property type="entry name" value="TPP_enzyme_N"/>
    <property type="match status" value="1"/>
</dbReference>
<dbReference type="GO" id="GO:0009099">
    <property type="term" value="P:L-valine biosynthetic process"/>
    <property type="evidence" value="ECO:0007669"/>
    <property type="project" value="TreeGrafter"/>
</dbReference>
<dbReference type="GO" id="GO:0030976">
    <property type="term" value="F:thiamine pyrophosphate binding"/>
    <property type="evidence" value="ECO:0007669"/>
    <property type="project" value="InterPro"/>
</dbReference>
<dbReference type="GO" id="GO:0003984">
    <property type="term" value="F:acetolactate synthase activity"/>
    <property type="evidence" value="ECO:0007669"/>
    <property type="project" value="TreeGrafter"/>
</dbReference>
<evidence type="ECO:0000313" key="4">
    <source>
        <dbReference type="Proteomes" id="UP000576480"/>
    </source>
</evidence>
<organism evidence="3 4">
    <name type="scientific">Candidatus Hakubella thermalkaliphila</name>
    <dbReference type="NCBI Taxonomy" id="2754717"/>
    <lineage>
        <taxon>Bacteria</taxon>
        <taxon>Bacillati</taxon>
        <taxon>Actinomycetota</taxon>
        <taxon>Actinomycetota incertae sedis</taxon>
        <taxon>Candidatus Hakubellales</taxon>
        <taxon>Candidatus Hakubellaceae</taxon>
        <taxon>Candidatus Hakubella</taxon>
    </lineage>
</organism>
<dbReference type="GO" id="GO:0009097">
    <property type="term" value="P:isoleucine biosynthetic process"/>
    <property type="evidence" value="ECO:0007669"/>
    <property type="project" value="TreeGrafter"/>
</dbReference>
<dbReference type="FunFam" id="3.40.50.970:FF:000007">
    <property type="entry name" value="Acetolactate synthase"/>
    <property type="match status" value="1"/>
</dbReference>
<dbReference type="SUPFAM" id="SSF52518">
    <property type="entry name" value="Thiamin diphosphate-binding fold (THDP-binding)"/>
    <property type="match status" value="1"/>
</dbReference>
<proteinExistence type="inferred from homology"/>
<sequence length="160" mass="16988">MKRGEIALVKMTGAEALIRALEIEGVEFIFGYPGGATLPIYDVLFDSKQIRHILVRHEQCAAHAADGYARSTGKVGVCMATSGPGATNLVTGIANAYMDSVPIVAITGQVATSLIGTDAFQEADITGITSPITKHNYLVKKAEDLPRVVKEAFHITSTGR</sequence>
<dbReference type="RefSeq" id="WP_258188319.1">
    <property type="nucleotide sequence ID" value="NZ_BLSB01000028.1"/>
</dbReference>
<dbReference type="Gene3D" id="3.40.50.970">
    <property type="match status" value="1"/>
</dbReference>
<evidence type="ECO:0000313" key="3">
    <source>
        <dbReference type="EMBL" id="GFP34843.1"/>
    </source>
</evidence>
<dbReference type="EMBL" id="BLSB01000028">
    <property type="protein sequence ID" value="GFP34843.1"/>
    <property type="molecule type" value="Genomic_DNA"/>
</dbReference>
<feature type="non-terminal residue" evidence="3">
    <location>
        <position position="160"/>
    </location>
</feature>
<reference evidence="3 4" key="1">
    <citation type="journal article" date="2020" name="Front. Microbiol.">
        <title>Single-cell genomics of novel Actinobacteria with the Wood-Ljungdahl pathway discovered in a serpentinizing system.</title>
        <authorList>
            <person name="Merino N."/>
            <person name="Kawai M."/>
            <person name="Boyd E.S."/>
            <person name="Colman D.R."/>
            <person name="McGlynn S.E."/>
            <person name="Nealson K.H."/>
            <person name="Kurokawa K."/>
            <person name="Hongoh Y."/>
        </authorList>
    </citation>
    <scope>NUCLEOTIDE SEQUENCE [LARGE SCALE GENOMIC DNA]</scope>
    <source>
        <strain evidence="3 4">S43</strain>
    </source>
</reference>
<dbReference type="AlphaFoldDB" id="A0A6V8PRL9"/>
<dbReference type="CDD" id="cd07035">
    <property type="entry name" value="TPP_PYR_POX_like"/>
    <property type="match status" value="1"/>
</dbReference>
<protein>
    <submittedName>
        <fullName evidence="3">Acetolactate synthase I/II/III large subunit</fullName>
    </submittedName>
</protein>
<evidence type="ECO:0000256" key="1">
    <source>
        <dbReference type="ARBA" id="ARBA00007812"/>
    </source>
</evidence>
<dbReference type="InterPro" id="IPR012001">
    <property type="entry name" value="Thiamin_PyroP_enz_TPP-bd_dom"/>
</dbReference>
<dbReference type="GO" id="GO:0005948">
    <property type="term" value="C:acetolactate synthase complex"/>
    <property type="evidence" value="ECO:0007669"/>
    <property type="project" value="TreeGrafter"/>
</dbReference>
<gene>
    <name evidence="3" type="ORF">HKBW3S43_00635</name>
</gene>
<dbReference type="GO" id="GO:0050660">
    <property type="term" value="F:flavin adenine dinucleotide binding"/>
    <property type="evidence" value="ECO:0007669"/>
    <property type="project" value="TreeGrafter"/>
</dbReference>
<evidence type="ECO:0000259" key="2">
    <source>
        <dbReference type="Pfam" id="PF02776"/>
    </source>
</evidence>